<dbReference type="PROSITE" id="PS00061">
    <property type="entry name" value="ADH_SHORT"/>
    <property type="match status" value="1"/>
</dbReference>
<comment type="caution">
    <text evidence="4">The sequence shown here is derived from an EMBL/GenBank/DDBJ whole genome shotgun (WGS) entry which is preliminary data.</text>
</comment>
<dbReference type="Gene3D" id="3.40.50.720">
    <property type="entry name" value="NAD(P)-binding Rossmann-like Domain"/>
    <property type="match status" value="1"/>
</dbReference>
<dbReference type="Proteomes" id="UP001521184">
    <property type="component" value="Unassembled WGS sequence"/>
</dbReference>
<reference evidence="4 5" key="1">
    <citation type="journal article" date="2023" name="Plant Dis.">
        <title>First Report of Diplodia intermedia Causing Canker and Dieback Diseases on Apple Trees in Canada.</title>
        <authorList>
            <person name="Ellouze W."/>
            <person name="Ilyukhin E."/>
            <person name="Sulman M."/>
            <person name="Ali S."/>
        </authorList>
    </citation>
    <scope>NUCLEOTIDE SEQUENCE [LARGE SCALE GENOMIC DNA]</scope>
    <source>
        <strain evidence="4 5">M45-28</strain>
    </source>
</reference>
<keyword evidence="2" id="KW-0521">NADP</keyword>
<dbReference type="PRINTS" id="PR00081">
    <property type="entry name" value="GDHRDH"/>
</dbReference>
<dbReference type="CDD" id="cd05233">
    <property type="entry name" value="SDR_c"/>
    <property type="match status" value="1"/>
</dbReference>
<accession>A0ABR3U1U7</accession>
<dbReference type="PANTHER" id="PTHR43008">
    <property type="entry name" value="BENZIL REDUCTASE"/>
    <property type="match status" value="1"/>
</dbReference>
<organism evidence="4 5">
    <name type="scientific">Diplodia intermedia</name>
    <dbReference type="NCBI Taxonomy" id="856260"/>
    <lineage>
        <taxon>Eukaryota</taxon>
        <taxon>Fungi</taxon>
        <taxon>Dikarya</taxon>
        <taxon>Ascomycota</taxon>
        <taxon>Pezizomycotina</taxon>
        <taxon>Dothideomycetes</taxon>
        <taxon>Dothideomycetes incertae sedis</taxon>
        <taxon>Botryosphaeriales</taxon>
        <taxon>Botryosphaeriaceae</taxon>
        <taxon>Diplodia</taxon>
    </lineage>
</organism>
<keyword evidence="3" id="KW-0560">Oxidoreductase</keyword>
<evidence type="ECO:0000256" key="2">
    <source>
        <dbReference type="ARBA" id="ARBA00022857"/>
    </source>
</evidence>
<dbReference type="InterPro" id="IPR036291">
    <property type="entry name" value="NAD(P)-bd_dom_sf"/>
</dbReference>
<dbReference type="EMBL" id="JAKEKT020000006">
    <property type="protein sequence ID" value="KAL1649481.1"/>
    <property type="molecule type" value="Genomic_DNA"/>
</dbReference>
<dbReference type="SUPFAM" id="SSF51735">
    <property type="entry name" value="NAD(P)-binding Rossmann-fold domains"/>
    <property type="match status" value="1"/>
</dbReference>
<comment type="similarity">
    <text evidence="1">Belongs to the short-chain dehydrogenases/reductases (SDR) family.</text>
</comment>
<evidence type="ECO:0008006" key="6">
    <source>
        <dbReference type="Google" id="ProtNLM"/>
    </source>
</evidence>
<dbReference type="PANTHER" id="PTHR43008:SF7">
    <property type="entry name" value="SHORT CHAIN DEHYDROGENASE_REDUCTASE (AFU_ORTHOLOGUE AFUA_2G00830)"/>
    <property type="match status" value="1"/>
</dbReference>
<dbReference type="InterPro" id="IPR002347">
    <property type="entry name" value="SDR_fam"/>
</dbReference>
<evidence type="ECO:0000256" key="3">
    <source>
        <dbReference type="ARBA" id="ARBA00023002"/>
    </source>
</evidence>
<sequence length="307" mass="32912">MSPTSVFAANNTALITGGASGIGLAVAQLCLKHSMRVAIADWNTDTLAKAEETLGRGKVDTYQADVSKPEAWAKLKDSVLEKFGGGSVDFLMLNAGVGMKGTWGDAEYFEKVPAYATTNLSGGIPKLTKHQQTLSTNLFGVINGLNAFVPAFRSAATANKDKPSAIVITGSKQGITNPPGNAAYNASKAAVKTLAEHLAFDLRTDAPSTSVHLLVPGWTHTGMTGGGTVKEKPAGAWSAEQVAGYLYEKMGQGKFYVICPDNDVSEETDKKRMLWSVGDVVNGRPPLTRWREEWKEEAERWMSEQKV</sequence>
<dbReference type="InterPro" id="IPR020904">
    <property type="entry name" value="Sc_DH/Rdtase_CS"/>
</dbReference>
<evidence type="ECO:0000256" key="1">
    <source>
        <dbReference type="ARBA" id="ARBA00006484"/>
    </source>
</evidence>
<evidence type="ECO:0000313" key="4">
    <source>
        <dbReference type="EMBL" id="KAL1649481.1"/>
    </source>
</evidence>
<gene>
    <name evidence="4" type="ORF">SLS58_001537</name>
</gene>
<keyword evidence="5" id="KW-1185">Reference proteome</keyword>
<name>A0ABR3U1U7_9PEZI</name>
<proteinExistence type="inferred from homology"/>
<dbReference type="Pfam" id="PF00106">
    <property type="entry name" value="adh_short"/>
    <property type="match status" value="1"/>
</dbReference>
<protein>
    <recommendedName>
        <fullName evidence="6">Short chain dehydrogenase reductase</fullName>
    </recommendedName>
</protein>
<evidence type="ECO:0000313" key="5">
    <source>
        <dbReference type="Proteomes" id="UP001521184"/>
    </source>
</evidence>